<reference evidence="3 4" key="1">
    <citation type="journal article" date="2014" name="PLoS ONE">
        <title>Physiological and genomic features of a novel sulfur-oxidizing gammaproteobacterium belonging to a previously uncultivated symbiotic lineage isolated from a hydrothermal vent.</title>
        <authorList>
            <person name="Nunoura T."/>
            <person name="Takaki Y."/>
            <person name="Kazama H."/>
            <person name="Kakuta J."/>
            <person name="Shimamura S."/>
            <person name="Makita H."/>
            <person name="Hirai M."/>
            <person name="Miyazaki M."/>
            <person name="Takai K."/>
        </authorList>
    </citation>
    <scope>NUCLEOTIDE SEQUENCE [LARGE SCALE GENOMIC DNA]</scope>
    <source>
        <strain evidence="3 4">Hiromi1</strain>
    </source>
</reference>
<evidence type="ECO:0000259" key="2">
    <source>
        <dbReference type="Pfam" id="PF03886"/>
    </source>
</evidence>
<dbReference type="PROSITE" id="PS51257">
    <property type="entry name" value="PROKAR_LIPOPROTEIN"/>
    <property type="match status" value="1"/>
</dbReference>
<proteinExistence type="predicted"/>
<dbReference type="KEGG" id="tbn:TBH_C0884"/>
<keyword evidence="1" id="KW-0732">Signal</keyword>
<protein>
    <submittedName>
        <fullName evidence="3">ABC-type uncharacterized transport system auxiliary component-l</fullName>
    </submittedName>
</protein>
<gene>
    <name evidence="3" type="ORF">TBH_C0884</name>
</gene>
<evidence type="ECO:0000313" key="4">
    <source>
        <dbReference type="Proteomes" id="UP000031631"/>
    </source>
</evidence>
<dbReference type="SUPFAM" id="SSF159594">
    <property type="entry name" value="XCC0632-like"/>
    <property type="match status" value="1"/>
</dbReference>
<dbReference type="RefSeq" id="WP_041065922.1">
    <property type="nucleotide sequence ID" value="NZ_AP012273.1"/>
</dbReference>
<feature type="signal peptide" evidence="1">
    <location>
        <begin position="1"/>
        <end position="21"/>
    </location>
</feature>
<dbReference type="AlphaFoldDB" id="A0A7U6GHN6"/>
<name>A0A7U6GHN6_9GAMM</name>
<feature type="chain" id="PRO_5030572118" evidence="1">
    <location>
        <begin position="22"/>
        <end position="203"/>
    </location>
</feature>
<sequence>MIHRLHRVWLLLAVLVLSACAGTPQPPVTEYALSPGITLTKPPQPLLPLTLRLAPLSASQMYLSTNIYYVDDAYRRNPYAYSRWVDAPVRMLQLVLQDGLEQSGLFKAVLPSTSMLVADLRLETTIYDFSHHLEPDGKSEAVVRLGFHLLDAHKAQLLASRQFEVRIPAVSRNAEGAVMAMNQAVAALLPQLADWLRDVLGHR</sequence>
<feature type="domain" description="ABC-type transport auxiliary lipoprotein component" evidence="2">
    <location>
        <begin position="31"/>
        <end position="193"/>
    </location>
</feature>
<evidence type="ECO:0000313" key="3">
    <source>
        <dbReference type="EMBL" id="BAO43818.1"/>
    </source>
</evidence>
<keyword evidence="4" id="KW-1185">Reference proteome</keyword>
<dbReference type="InterPro" id="IPR005586">
    <property type="entry name" value="ABC_trans_aux"/>
</dbReference>
<dbReference type="Pfam" id="PF03886">
    <property type="entry name" value="ABC_trans_aux"/>
    <property type="match status" value="1"/>
</dbReference>
<dbReference type="OrthoDB" id="5795476at2"/>
<dbReference type="Proteomes" id="UP000031631">
    <property type="component" value="Chromosome"/>
</dbReference>
<dbReference type="EMBL" id="AP012273">
    <property type="protein sequence ID" value="BAO43818.1"/>
    <property type="molecule type" value="Genomic_DNA"/>
</dbReference>
<organism evidence="3 4">
    <name type="scientific">Thiolapillus brandeum</name>
    <dbReference type="NCBI Taxonomy" id="1076588"/>
    <lineage>
        <taxon>Bacteria</taxon>
        <taxon>Pseudomonadati</taxon>
        <taxon>Pseudomonadota</taxon>
        <taxon>Gammaproteobacteria</taxon>
        <taxon>Chromatiales</taxon>
        <taxon>Sedimenticolaceae</taxon>
        <taxon>Thiolapillus</taxon>
    </lineage>
</organism>
<dbReference type="Gene3D" id="3.40.50.10610">
    <property type="entry name" value="ABC-type transport auxiliary lipoprotein component"/>
    <property type="match status" value="1"/>
</dbReference>
<evidence type="ECO:0000256" key="1">
    <source>
        <dbReference type="SAM" id="SignalP"/>
    </source>
</evidence>
<accession>A0A7U6GHN6</accession>